<accession>A0ABU6FWJ0</accession>
<comment type="caution">
    <text evidence="2">The sequence shown here is derived from an EMBL/GenBank/DDBJ whole genome shotgun (WGS) entry which is preliminary data.</text>
</comment>
<evidence type="ECO:0000313" key="2">
    <source>
        <dbReference type="EMBL" id="MEC0226280.1"/>
    </source>
</evidence>
<name>A0ABU6FWJ0_9BACL</name>
<keyword evidence="3" id="KW-1185">Reference proteome</keyword>
<protein>
    <recommendedName>
        <fullName evidence="1">Protein kinase domain-containing protein</fullName>
    </recommendedName>
</protein>
<dbReference type="Gene3D" id="1.10.510.10">
    <property type="entry name" value="Transferase(Phosphotransferase) domain 1"/>
    <property type="match status" value="1"/>
</dbReference>
<feature type="domain" description="Protein kinase" evidence="1">
    <location>
        <begin position="1"/>
        <end position="142"/>
    </location>
</feature>
<organism evidence="2 3">
    <name type="scientific">Paenibacillus alba</name>
    <dbReference type="NCBI Taxonomy" id="1197127"/>
    <lineage>
        <taxon>Bacteria</taxon>
        <taxon>Bacillati</taxon>
        <taxon>Bacillota</taxon>
        <taxon>Bacilli</taxon>
        <taxon>Bacillales</taxon>
        <taxon>Paenibacillaceae</taxon>
        <taxon>Paenibacillus</taxon>
    </lineage>
</organism>
<proteinExistence type="predicted"/>
<dbReference type="RefSeq" id="WP_326070674.1">
    <property type="nucleotide sequence ID" value="NZ_JARLKY010000009.1"/>
</dbReference>
<dbReference type="InterPro" id="IPR000719">
    <property type="entry name" value="Prot_kinase_dom"/>
</dbReference>
<evidence type="ECO:0000259" key="1">
    <source>
        <dbReference type="PROSITE" id="PS50011"/>
    </source>
</evidence>
<evidence type="ECO:0000313" key="3">
    <source>
        <dbReference type="Proteomes" id="UP001338137"/>
    </source>
</evidence>
<dbReference type="PROSITE" id="PS50011">
    <property type="entry name" value="PROTEIN_KINASE_DOM"/>
    <property type="match status" value="1"/>
</dbReference>
<dbReference type="Proteomes" id="UP001338137">
    <property type="component" value="Unassembled WGS sequence"/>
</dbReference>
<dbReference type="EMBL" id="JARLKY010000009">
    <property type="protein sequence ID" value="MEC0226280.1"/>
    <property type="molecule type" value="Genomic_DNA"/>
</dbReference>
<gene>
    <name evidence="2" type="ORF">P4I72_04030</name>
</gene>
<dbReference type="InterPro" id="IPR011009">
    <property type="entry name" value="Kinase-like_dom_sf"/>
</dbReference>
<dbReference type="SUPFAM" id="SSF56112">
    <property type="entry name" value="Protein kinase-like (PK-like)"/>
    <property type="match status" value="1"/>
</dbReference>
<reference evidence="2 3" key="1">
    <citation type="submission" date="2023-03" db="EMBL/GenBank/DDBJ databases">
        <title>Bacillus Genome Sequencing.</title>
        <authorList>
            <person name="Dunlap C."/>
        </authorList>
    </citation>
    <scope>NUCLEOTIDE SEQUENCE [LARGE SCALE GENOMIC DNA]</scope>
    <source>
        <strain evidence="2 3">BD-533</strain>
    </source>
</reference>
<sequence length="142" mass="16656">MITVTGYHFVHLVYEDDNIWICHAYSEHVSRIILWKMVKDGPRTMIENSKLIHEYETLALLEIEGILKPHTLLRQGGSMVLIFDIINGIVLRQYMYAGRTETLHFLKIAIKICDILVELHRHELLHLNIRPDTIILVCIVWD</sequence>